<keyword evidence="3" id="KW-1185">Reference proteome</keyword>
<dbReference type="GO" id="GO:0005634">
    <property type="term" value="C:nucleus"/>
    <property type="evidence" value="ECO:0007669"/>
    <property type="project" value="TreeGrafter"/>
</dbReference>
<organism evidence="2 3">
    <name type="scientific">Modicella reniformis</name>
    <dbReference type="NCBI Taxonomy" id="1440133"/>
    <lineage>
        <taxon>Eukaryota</taxon>
        <taxon>Fungi</taxon>
        <taxon>Fungi incertae sedis</taxon>
        <taxon>Mucoromycota</taxon>
        <taxon>Mortierellomycotina</taxon>
        <taxon>Mortierellomycetes</taxon>
        <taxon>Mortierellales</taxon>
        <taxon>Mortierellaceae</taxon>
        <taxon>Modicella</taxon>
    </lineage>
</organism>
<dbReference type="EMBL" id="JAAAHW010010188">
    <property type="protein sequence ID" value="KAF9929283.1"/>
    <property type="molecule type" value="Genomic_DNA"/>
</dbReference>
<dbReference type="InterPro" id="IPR029071">
    <property type="entry name" value="Ubiquitin-like_domsf"/>
</dbReference>
<dbReference type="GO" id="GO:0006886">
    <property type="term" value="P:intracellular protein transport"/>
    <property type="evidence" value="ECO:0007669"/>
    <property type="project" value="TreeGrafter"/>
</dbReference>
<dbReference type="CDD" id="cd16105">
    <property type="entry name" value="Ubl_ASPSCR1_like"/>
    <property type="match status" value="1"/>
</dbReference>
<dbReference type="Proteomes" id="UP000749646">
    <property type="component" value="Unassembled WGS sequence"/>
</dbReference>
<dbReference type="PANTHER" id="PTHR46467:SF1">
    <property type="entry name" value="TETHER CONTAINING UBX DOMAIN FOR GLUT4"/>
    <property type="match status" value="1"/>
</dbReference>
<evidence type="ECO:0000259" key="1">
    <source>
        <dbReference type="Pfam" id="PF11470"/>
    </source>
</evidence>
<dbReference type="OrthoDB" id="440781at2759"/>
<dbReference type="Gene3D" id="3.10.20.90">
    <property type="entry name" value="Phosphatidylinositol 3-kinase Catalytic Subunit, Chain A, domain 1"/>
    <property type="match status" value="1"/>
</dbReference>
<name>A0A9P6IKU7_9FUNG</name>
<accession>A0A9P6IKU7</accession>
<proteinExistence type="predicted"/>
<sequence>MASNLTVFLGGGRKQLVKTTPAMILRQVVNIVCEKQNYTEPESYGLKSGKNFLDLSLSIRYANIAPGAKLELVKIPKDDSAPKSVNIALQLESGERMIQLFAITTTLWDVLLGFEKLSNG</sequence>
<dbReference type="InterPro" id="IPR021569">
    <property type="entry name" value="TUG-UBL1"/>
</dbReference>
<feature type="non-terminal residue" evidence="2">
    <location>
        <position position="120"/>
    </location>
</feature>
<dbReference type="AlphaFoldDB" id="A0A9P6IKU7"/>
<dbReference type="SUPFAM" id="SSF54236">
    <property type="entry name" value="Ubiquitin-like"/>
    <property type="match status" value="1"/>
</dbReference>
<protein>
    <recommendedName>
        <fullName evidence="1">TUG ubiquitin-like domain-containing protein</fullName>
    </recommendedName>
</protein>
<evidence type="ECO:0000313" key="3">
    <source>
        <dbReference type="Proteomes" id="UP000749646"/>
    </source>
</evidence>
<dbReference type="GO" id="GO:0012506">
    <property type="term" value="C:vesicle membrane"/>
    <property type="evidence" value="ECO:0007669"/>
    <property type="project" value="TreeGrafter"/>
</dbReference>
<dbReference type="PANTHER" id="PTHR46467">
    <property type="entry name" value="TETHER CONTAINING UBX DOMAIN FOR GLUT4"/>
    <property type="match status" value="1"/>
</dbReference>
<reference evidence="2" key="1">
    <citation type="journal article" date="2020" name="Fungal Divers.">
        <title>Resolving the Mortierellaceae phylogeny through synthesis of multi-gene phylogenetics and phylogenomics.</title>
        <authorList>
            <person name="Vandepol N."/>
            <person name="Liber J."/>
            <person name="Desiro A."/>
            <person name="Na H."/>
            <person name="Kennedy M."/>
            <person name="Barry K."/>
            <person name="Grigoriev I.V."/>
            <person name="Miller A.N."/>
            <person name="O'Donnell K."/>
            <person name="Stajich J.E."/>
            <person name="Bonito G."/>
        </authorList>
    </citation>
    <scope>NUCLEOTIDE SEQUENCE</scope>
    <source>
        <strain evidence="2">MES-2147</strain>
    </source>
</reference>
<comment type="caution">
    <text evidence="2">The sequence shown here is derived from an EMBL/GenBank/DDBJ whole genome shotgun (WGS) entry which is preliminary data.</text>
</comment>
<dbReference type="Pfam" id="PF11470">
    <property type="entry name" value="TUG-UBL1"/>
    <property type="match status" value="1"/>
</dbReference>
<evidence type="ECO:0000313" key="2">
    <source>
        <dbReference type="EMBL" id="KAF9929283.1"/>
    </source>
</evidence>
<dbReference type="GO" id="GO:0005737">
    <property type="term" value="C:cytoplasm"/>
    <property type="evidence" value="ECO:0007669"/>
    <property type="project" value="TreeGrafter"/>
</dbReference>
<feature type="domain" description="TUG ubiquitin-like" evidence="1">
    <location>
        <begin position="11"/>
        <end position="72"/>
    </location>
</feature>
<gene>
    <name evidence="2" type="ORF">BGZ65_005860</name>
</gene>